<evidence type="ECO:0000256" key="1">
    <source>
        <dbReference type="SAM" id="Phobius"/>
    </source>
</evidence>
<proteinExistence type="predicted"/>
<name>A0A0P7GN33_9EURY</name>
<keyword evidence="1" id="KW-1133">Transmembrane helix</keyword>
<evidence type="ECO:0000313" key="2">
    <source>
        <dbReference type="EMBL" id="KPN30092.1"/>
    </source>
</evidence>
<keyword evidence="1" id="KW-0812">Transmembrane</keyword>
<dbReference type="Proteomes" id="UP000050535">
    <property type="component" value="Unassembled WGS sequence"/>
</dbReference>
<reference evidence="3" key="1">
    <citation type="submission" date="2013-11" db="EMBL/GenBank/DDBJ databases">
        <authorList>
            <person name="Hoang H.T."/>
            <person name="Killian M.L."/>
            <person name="Madson D.M."/>
            <person name="Arruda P.H.E."/>
            <person name="Sun D."/>
            <person name="Schwartz K.J."/>
            <person name="Yoon K."/>
        </authorList>
    </citation>
    <scope>NUCLEOTIDE SEQUENCE [LARGE SCALE GENOMIC DNA]</scope>
    <source>
        <strain evidence="3">CDK2</strain>
    </source>
</reference>
<sequence>MFDAEDPGTIINEFLLVLFVPGILLFAALWAAFRLAFDDALRSMGLAPIEPAMGAGAIAGGYGRFVLLIVVTTLLLLPYAAVYRRFVRDALRARGIV</sequence>
<dbReference type="STRING" id="699431.SY89_00814"/>
<feature type="transmembrane region" description="Helical" evidence="1">
    <location>
        <begin position="57"/>
        <end position="82"/>
    </location>
</feature>
<feature type="transmembrane region" description="Helical" evidence="1">
    <location>
        <begin position="14"/>
        <end position="37"/>
    </location>
</feature>
<keyword evidence="3" id="KW-1185">Reference proteome</keyword>
<organism evidence="2 3">
    <name type="scientific">Halolamina pelagica</name>
    <dbReference type="NCBI Taxonomy" id="699431"/>
    <lineage>
        <taxon>Archaea</taxon>
        <taxon>Methanobacteriati</taxon>
        <taxon>Methanobacteriota</taxon>
        <taxon>Stenosarchaea group</taxon>
        <taxon>Halobacteria</taxon>
        <taxon>Halobacteriales</taxon>
        <taxon>Haloferacaceae</taxon>
    </lineage>
</organism>
<keyword evidence="1" id="KW-0472">Membrane</keyword>
<dbReference type="AlphaFoldDB" id="A0A0P7GN33"/>
<protein>
    <submittedName>
        <fullName evidence="2">Uncharacterized protein</fullName>
    </submittedName>
</protein>
<comment type="caution">
    <text evidence="2">The sequence shown here is derived from an EMBL/GenBank/DDBJ whole genome shotgun (WGS) entry which is preliminary data.</text>
</comment>
<dbReference type="RefSeq" id="WP_054583184.1">
    <property type="nucleotide sequence ID" value="NZ_LGUC01000001.1"/>
</dbReference>
<dbReference type="EMBL" id="LGUC01000001">
    <property type="protein sequence ID" value="KPN30092.1"/>
    <property type="molecule type" value="Genomic_DNA"/>
</dbReference>
<gene>
    <name evidence="2" type="ORF">SY89_00814</name>
</gene>
<evidence type="ECO:0000313" key="3">
    <source>
        <dbReference type="Proteomes" id="UP000050535"/>
    </source>
</evidence>
<accession>A0A0P7GN33</accession>